<name>A0A6G0XAK8_9STRA</name>
<evidence type="ECO:0000256" key="2">
    <source>
        <dbReference type="ARBA" id="ARBA00023002"/>
    </source>
</evidence>
<dbReference type="SUPFAM" id="SSF51735">
    <property type="entry name" value="NAD(P)-binding Rossmann-fold domains"/>
    <property type="match status" value="1"/>
</dbReference>
<keyword evidence="5" id="KW-1185">Reference proteome</keyword>
<dbReference type="SUPFAM" id="SSF50129">
    <property type="entry name" value="GroES-like"/>
    <property type="match status" value="1"/>
</dbReference>
<evidence type="ECO:0000313" key="5">
    <source>
        <dbReference type="Proteomes" id="UP000481153"/>
    </source>
</evidence>
<evidence type="ECO:0000259" key="3">
    <source>
        <dbReference type="SMART" id="SM00829"/>
    </source>
</evidence>
<dbReference type="GO" id="GO:0016651">
    <property type="term" value="F:oxidoreductase activity, acting on NAD(P)H"/>
    <property type="evidence" value="ECO:0007669"/>
    <property type="project" value="TreeGrafter"/>
</dbReference>
<dbReference type="SMART" id="SM00829">
    <property type="entry name" value="PKS_ER"/>
    <property type="match status" value="1"/>
</dbReference>
<dbReference type="InterPro" id="IPR011032">
    <property type="entry name" value="GroES-like_sf"/>
</dbReference>
<reference evidence="4 5" key="1">
    <citation type="submission" date="2019-07" db="EMBL/GenBank/DDBJ databases">
        <title>Genomics analysis of Aphanomyces spp. identifies a new class of oomycete effector associated with host adaptation.</title>
        <authorList>
            <person name="Gaulin E."/>
        </authorList>
    </citation>
    <scope>NUCLEOTIDE SEQUENCE [LARGE SCALE GENOMIC DNA]</scope>
    <source>
        <strain evidence="4 5">ATCC 201684</strain>
    </source>
</reference>
<dbReference type="Pfam" id="PF08240">
    <property type="entry name" value="ADH_N"/>
    <property type="match status" value="1"/>
</dbReference>
<dbReference type="EMBL" id="VJMJ01000085">
    <property type="protein sequence ID" value="KAF0737010.1"/>
    <property type="molecule type" value="Genomic_DNA"/>
</dbReference>
<protein>
    <recommendedName>
        <fullName evidence="3">Enoyl reductase (ER) domain-containing protein</fullName>
    </recommendedName>
</protein>
<feature type="domain" description="Enoyl reductase (ER)" evidence="3">
    <location>
        <begin position="18"/>
        <end position="310"/>
    </location>
</feature>
<dbReference type="InterPro" id="IPR013149">
    <property type="entry name" value="ADH-like_C"/>
</dbReference>
<keyword evidence="1" id="KW-0521">NADP</keyword>
<dbReference type="InterPro" id="IPR020843">
    <property type="entry name" value="ER"/>
</dbReference>
<sequence length="360" mass="38553">MTAIPTKMRALVQVKRIKTLDRAELETCFELQTVDVPVPKAGQVLVKVESAAVNPANLSALQGLYATSAAASLPTLIGTEGSGTVVAVGSGWWPWWLNGKRVATLASGMWAEYVVAEAQKCVVLPDDVSFEAGTSCFVNPLTSMSFVQIAQANNAKTIVHTAAASALGTSVVAGIVIFMDSVGKMLVRYAAQFNIQVIGVVRSQEQVEALHGIGAKYVVNTSTEGWQDELTNLCNELNASIGFDCVGGELPGQVQACMPAKSELFVYGNLTGQPWANFSPGDIRFNNKKITGFFLFNYLSQQGSLGMFTMLGNVTKGIKTTFATTVNASYPLDDADDAIVAYTSHMTNNKIVFKPQEKKE</sequence>
<dbReference type="PANTHER" id="PTHR48106:SF18">
    <property type="entry name" value="QUINONE OXIDOREDUCTASE PIG3"/>
    <property type="match status" value="1"/>
</dbReference>
<dbReference type="Pfam" id="PF00107">
    <property type="entry name" value="ADH_zinc_N"/>
    <property type="match status" value="1"/>
</dbReference>
<dbReference type="Proteomes" id="UP000481153">
    <property type="component" value="Unassembled WGS sequence"/>
</dbReference>
<dbReference type="InterPro" id="IPR036291">
    <property type="entry name" value="NAD(P)-bd_dom_sf"/>
</dbReference>
<dbReference type="VEuPathDB" id="FungiDB:AeMF1_005165"/>
<dbReference type="GO" id="GO:0070402">
    <property type="term" value="F:NADPH binding"/>
    <property type="evidence" value="ECO:0007669"/>
    <property type="project" value="TreeGrafter"/>
</dbReference>
<dbReference type="InterPro" id="IPR013154">
    <property type="entry name" value="ADH-like_N"/>
</dbReference>
<organism evidence="4 5">
    <name type="scientific">Aphanomyces euteiches</name>
    <dbReference type="NCBI Taxonomy" id="100861"/>
    <lineage>
        <taxon>Eukaryota</taxon>
        <taxon>Sar</taxon>
        <taxon>Stramenopiles</taxon>
        <taxon>Oomycota</taxon>
        <taxon>Saprolegniomycetes</taxon>
        <taxon>Saprolegniales</taxon>
        <taxon>Verrucalvaceae</taxon>
        <taxon>Aphanomyces</taxon>
    </lineage>
</organism>
<keyword evidence="2" id="KW-0560">Oxidoreductase</keyword>
<accession>A0A6G0XAK8</accession>
<dbReference type="PANTHER" id="PTHR48106">
    <property type="entry name" value="QUINONE OXIDOREDUCTASE PIG3-RELATED"/>
    <property type="match status" value="1"/>
</dbReference>
<evidence type="ECO:0000313" key="4">
    <source>
        <dbReference type="EMBL" id="KAF0737010.1"/>
    </source>
</evidence>
<dbReference type="Gene3D" id="3.90.180.10">
    <property type="entry name" value="Medium-chain alcohol dehydrogenases, catalytic domain"/>
    <property type="match status" value="2"/>
</dbReference>
<comment type="caution">
    <text evidence="4">The sequence shown here is derived from an EMBL/GenBank/DDBJ whole genome shotgun (WGS) entry which is preliminary data.</text>
</comment>
<dbReference type="AlphaFoldDB" id="A0A6G0XAK8"/>
<gene>
    <name evidence="4" type="ORF">Ae201684_006821</name>
</gene>
<dbReference type="Gene3D" id="3.40.50.720">
    <property type="entry name" value="NAD(P)-binding Rossmann-like Domain"/>
    <property type="match status" value="1"/>
</dbReference>
<evidence type="ECO:0000256" key="1">
    <source>
        <dbReference type="ARBA" id="ARBA00022857"/>
    </source>
</evidence>
<proteinExistence type="predicted"/>